<feature type="region of interest" description="Disordered" evidence="1">
    <location>
        <begin position="331"/>
        <end position="355"/>
    </location>
</feature>
<proteinExistence type="predicted"/>
<reference evidence="3 4" key="1">
    <citation type="journal article" date="2019" name="Int. J. Syst. Evol. Microbiol.">
        <title>The Global Catalogue of Microorganisms (GCM) 10K type strain sequencing project: providing services to taxonomists for standard genome sequencing and annotation.</title>
        <authorList>
            <consortium name="The Broad Institute Genomics Platform"/>
            <consortium name="The Broad Institute Genome Sequencing Center for Infectious Disease"/>
            <person name="Wu L."/>
            <person name="Ma J."/>
        </authorList>
    </citation>
    <scope>NUCLEOTIDE SEQUENCE [LARGE SCALE GENOMIC DNA]</scope>
    <source>
        <strain evidence="3 4">JCM 13476</strain>
    </source>
</reference>
<evidence type="ECO:0000256" key="1">
    <source>
        <dbReference type="SAM" id="MobiDB-lite"/>
    </source>
</evidence>
<evidence type="ECO:0000313" key="3">
    <source>
        <dbReference type="EMBL" id="GAA0382885.1"/>
    </source>
</evidence>
<evidence type="ECO:0000256" key="2">
    <source>
        <dbReference type="SAM" id="Phobius"/>
    </source>
</evidence>
<dbReference type="Pfam" id="PF09898">
    <property type="entry name" value="DUF2125"/>
    <property type="match status" value="1"/>
</dbReference>
<feature type="transmembrane region" description="Helical" evidence="2">
    <location>
        <begin position="41"/>
        <end position="62"/>
    </location>
</feature>
<evidence type="ECO:0000313" key="4">
    <source>
        <dbReference type="Proteomes" id="UP001500791"/>
    </source>
</evidence>
<gene>
    <name evidence="3" type="ORF">GCM10009093_07320</name>
</gene>
<organism evidence="3 4">
    <name type="scientific">Brevundimonas terrae</name>
    <dbReference type="NCBI Taxonomy" id="363631"/>
    <lineage>
        <taxon>Bacteria</taxon>
        <taxon>Pseudomonadati</taxon>
        <taxon>Pseudomonadota</taxon>
        <taxon>Alphaproteobacteria</taxon>
        <taxon>Caulobacterales</taxon>
        <taxon>Caulobacteraceae</taxon>
        <taxon>Brevundimonas</taxon>
    </lineage>
</organism>
<accession>A0ABN0Y505</accession>
<keyword evidence="2" id="KW-0472">Membrane</keyword>
<dbReference type="InterPro" id="IPR018666">
    <property type="entry name" value="DUF2125"/>
</dbReference>
<protein>
    <submittedName>
        <fullName evidence="3">DUF2125 domain-containing protein</fullName>
    </submittedName>
</protein>
<comment type="caution">
    <text evidence="3">The sequence shown here is derived from an EMBL/GenBank/DDBJ whole genome shotgun (WGS) entry which is preliminary data.</text>
</comment>
<sequence length="381" mass="41709">MVRHYRLISTQDVRKWLIYKRPMTTQSSTVSEPAPRHSRRALYVPFIIFGIILAIWTVWWFWLAHEVKSELHSRLERLEKAGWSIEYSKVSTRGWPLHTRIGLHDLHVLAPSGHGLRAPEIIAEANSYNPLRWVVGASNGVTLIRAEKGETQVQAEAIRMSLSGLRQRWPNVAFEAVKPRFTAAEGAAPFPLADAALIQLYMRPHITARTEAGDDVDILVRLIEAKGREGGPVQGFTQNDQLTLQVEAVVEKASALRQPATAAGLLSAWTAAGGRFTDIKGEMKAGETHALLTSPLLTANDKGQLEGEVTFKAEKPLAALVGLAGSHQGTPADRAAAARAAASTPQGAEEEGEQKVELSVMFRKGRTYLGPFALAPAPQLF</sequence>
<keyword evidence="4" id="KW-1185">Reference proteome</keyword>
<feature type="compositionally biased region" description="Low complexity" evidence="1">
    <location>
        <begin position="332"/>
        <end position="342"/>
    </location>
</feature>
<keyword evidence="2" id="KW-0812">Transmembrane</keyword>
<keyword evidence="2" id="KW-1133">Transmembrane helix</keyword>
<dbReference type="Proteomes" id="UP001500791">
    <property type="component" value="Unassembled WGS sequence"/>
</dbReference>
<dbReference type="RefSeq" id="WP_243862673.1">
    <property type="nucleotide sequence ID" value="NZ_BAAAEJ010000003.1"/>
</dbReference>
<dbReference type="EMBL" id="BAAAEJ010000003">
    <property type="protein sequence ID" value="GAA0382885.1"/>
    <property type="molecule type" value="Genomic_DNA"/>
</dbReference>
<name>A0ABN0Y505_9CAUL</name>